<accession>A0A6B3SWW1</accession>
<evidence type="ECO:0000256" key="2">
    <source>
        <dbReference type="ARBA" id="ARBA00007358"/>
    </source>
</evidence>
<gene>
    <name evidence="7" type="ORF">G3574_20710</name>
</gene>
<comment type="cofactor">
    <cofactor evidence="1">
        <name>Fe cation</name>
        <dbReference type="ChEBI" id="CHEBI:24875"/>
    </cofactor>
</comment>
<organism evidence="7 8">
    <name type="scientific">Noviherbaspirillum galbum</name>
    <dbReference type="NCBI Taxonomy" id="2709383"/>
    <lineage>
        <taxon>Bacteria</taxon>
        <taxon>Pseudomonadati</taxon>
        <taxon>Pseudomonadota</taxon>
        <taxon>Betaproteobacteria</taxon>
        <taxon>Burkholderiales</taxon>
        <taxon>Oxalobacteraceae</taxon>
        <taxon>Noviherbaspirillum</taxon>
    </lineage>
</organism>
<dbReference type="Pfam" id="PF25137">
    <property type="entry name" value="ADH_Fe_C"/>
    <property type="match status" value="1"/>
</dbReference>
<keyword evidence="3" id="KW-0560">Oxidoreductase</keyword>
<dbReference type="CDD" id="cd08193">
    <property type="entry name" value="HVD"/>
    <property type="match status" value="1"/>
</dbReference>
<evidence type="ECO:0000256" key="1">
    <source>
        <dbReference type="ARBA" id="ARBA00001962"/>
    </source>
</evidence>
<proteinExistence type="inferred from homology"/>
<feature type="domain" description="Alcohol dehydrogenase iron-type/glycerol dehydrogenase GldA" evidence="5">
    <location>
        <begin position="17"/>
        <end position="183"/>
    </location>
</feature>
<dbReference type="AlphaFoldDB" id="A0A6B3SWW1"/>
<dbReference type="GO" id="GO:0046872">
    <property type="term" value="F:metal ion binding"/>
    <property type="evidence" value="ECO:0007669"/>
    <property type="project" value="InterPro"/>
</dbReference>
<evidence type="ECO:0000313" key="8">
    <source>
        <dbReference type="Proteomes" id="UP000482155"/>
    </source>
</evidence>
<evidence type="ECO:0000256" key="4">
    <source>
        <dbReference type="ARBA" id="ARBA00023027"/>
    </source>
</evidence>
<evidence type="ECO:0000256" key="3">
    <source>
        <dbReference type="ARBA" id="ARBA00023002"/>
    </source>
</evidence>
<dbReference type="Proteomes" id="UP000482155">
    <property type="component" value="Unassembled WGS sequence"/>
</dbReference>
<dbReference type="FunFam" id="1.20.1090.10:FF:000001">
    <property type="entry name" value="Aldehyde-alcohol dehydrogenase"/>
    <property type="match status" value="1"/>
</dbReference>
<dbReference type="InterPro" id="IPR018211">
    <property type="entry name" value="ADH_Fe_CS"/>
</dbReference>
<dbReference type="InterPro" id="IPR056798">
    <property type="entry name" value="ADH_Fe_C"/>
</dbReference>
<comment type="caution">
    <text evidence="7">The sequence shown here is derived from an EMBL/GenBank/DDBJ whole genome shotgun (WGS) entry which is preliminary data.</text>
</comment>
<protein>
    <submittedName>
        <fullName evidence="7">Iron-containing alcohol dehydrogenase</fullName>
    </submittedName>
</protein>
<keyword evidence="4" id="KW-0520">NAD</keyword>
<dbReference type="RefSeq" id="WP_163967442.1">
    <property type="nucleotide sequence ID" value="NZ_JAAIVB010000070.1"/>
</dbReference>
<dbReference type="Pfam" id="PF00465">
    <property type="entry name" value="Fe-ADH"/>
    <property type="match status" value="1"/>
</dbReference>
<evidence type="ECO:0000259" key="6">
    <source>
        <dbReference type="Pfam" id="PF25137"/>
    </source>
</evidence>
<sequence length="391" mass="40959">MTNSASFGAFTFSTVPHIVSEVGAVKKLGQLVAQHFPKARRALIVTDGGFLKTGLVDAPITSLREAGLAVSIFSDVVADPPEAVVLKAVADARHSETDLVIGLGGGSSMDVAKLIAVLAGSDQELKTMYGIGNVKGSRLPLVQVPTTAGTGSEVTPISIVTTGETTKMGVVSPQLYADVAVLDAELTVGLPPKVTAATGIDAMVHAIEAYTTKHKKNPLSDMLAREALSLLSKNIVAACENGKDLQVRQAMLLGAMLAGQSFANAPCAAVHALAYPIGGIFHVPHGLSNSLVLPHVLRFNAPEAAGMYAELAEIVSPGASGSVEARTQALIDRMDDIARRTGIETQLRQVGIQESDLDRMADDAMLQTRLLTNNPREIRRDDARAIYAAAL</sequence>
<dbReference type="SUPFAM" id="SSF56796">
    <property type="entry name" value="Dehydroquinate synthase-like"/>
    <property type="match status" value="1"/>
</dbReference>
<dbReference type="EMBL" id="JAAIVB010000070">
    <property type="protein sequence ID" value="NEX63506.1"/>
    <property type="molecule type" value="Genomic_DNA"/>
</dbReference>
<dbReference type="PANTHER" id="PTHR11496">
    <property type="entry name" value="ALCOHOL DEHYDROGENASE"/>
    <property type="match status" value="1"/>
</dbReference>
<feature type="domain" description="Fe-containing alcohol dehydrogenase-like C-terminal" evidence="6">
    <location>
        <begin position="195"/>
        <end position="390"/>
    </location>
</feature>
<dbReference type="Gene3D" id="3.40.50.1970">
    <property type="match status" value="1"/>
</dbReference>
<name>A0A6B3SWW1_9BURK</name>
<dbReference type="FunFam" id="3.40.50.1970:FF:000003">
    <property type="entry name" value="Alcohol dehydrogenase, iron-containing"/>
    <property type="match status" value="1"/>
</dbReference>
<dbReference type="InterPro" id="IPR001670">
    <property type="entry name" value="ADH_Fe/GldA"/>
</dbReference>
<evidence type="ECO:0000259" key="5">
    <source>
        <dbReference type="Pfam" id="PF00465"/>
    </source>
</evidence>
<dbReference type="InterPro" id="IPR039697">
    <property type="entry name" value="Alcohol_dehydrogenase_Fe"/>
</dbReference>
<keyword evidence="8" id="KW-1185">Reference proteome</keyword>
<dbReference type="PANTHER" id="PTHR11496:SF102">
    <property type="entry name" value="ALCOHOL DEHYDROGENASE 4"/>
    <property type="match status" value="1"/>
</dbReference>
<evidence type="ECO:0000313" key="7">
    <source>
        <dbReference type="EMBL" id="NEX63506.1"/>
    </source>
</evidence>
<dbReference type="Gene3D" id="1.20.1090.10">
    <property type="entry name" value="Dehydroquinate synthase-like - alpha domain"/>
    <property type="match status" value="1"/>
</dbReference>
<reference evidence="7 8" key="1">
    <citation type="submission" date="2020-02" db="EMBL/GenBank/DDBJ databases">
        <authorList>
            <person name="Kim M.K."/>
        </authorList>
    </citation>
    <scope>NUCLEOTIDE SEQUENCE [LARGE SCALE GENOMIC DNA]</scope>
    <source>
        <strain evidence="7 8">17J57-3</strain>
    </source>
</reference>
<dbReference type="GO" id="GO:0004022">
    <property type="term" value="F:alcohol dehydrogenase (NAD+) activity"/>
    <property type="evidence" value="ECO:0007669"/>
    <property type="project" value="TreeGrafter"/>
</dbReference>
<comment type="similarity">
    <text evidence="2">Belongs to the iron-containing alcohol dehydrogenase family.</text>
</comment>
<dbReference type="PROSITE" id="PS00913">
    <property type="entry name" value="ADH_IRON_1"/>
    <property type="match status" value="1"/>
</dbReference>